<feature type="compositionally biased region" description="Basic and acidic residues" evidence="1">
    <location>
        <begin position="356"/>
        <end position="365"/>
    </location>
</feature>
<dbReference type="Proteomes" id="UP001431783">
    <property type="component" value="Unassembled WGS sequence"/>
</dbReference>
<accession>A0AAW1UEJ5</accession>
<feature type="compositionally biased region" description="Basic and acidic residues" evidence="1">
    <location>
        <begin position="302"/>
        <end position="319"/>
    </location>
</feature>
<organism evidence="2 3">
    <name type="scientific">Henosepilachna vigintioctopunctata</name>
    <dbReference type="NCBI Taxonomy" id="420089"/>
    <lineage>
        <taxon>Eukaryota</taxon>
        <taxon>Metazoa</taxon>
        <taxon>Ecdysozoa</taxon>
        <taxon>Arthropoda</taxon>
        <taxon>Hexapoda</taxon>
        <taxon>Insecta</taxon>
        <taxon>Pterygota</taxon>
        <taxon>Neoptera</taxon>
        <taxon>Endopterygota</taxon>
        <taxon>Coleoptera</taxon>
        <taxon>Polyphaga</taxon>
        <taxon>Cucujiformia</taxon>
        <taxon>Coccinelloidea</taxon>
        <taxon>Coccinellidae</taxon>
        <taxon>Epilachninae</taxon>
        <taxon>Epilachnini</taxon>
        <taxon>Henosepilachna</taxon>
    </lineage>
</organism>
<evidence type="ECO:0000313" key="3">
    <source>
        <dbReference type="Proteomes" id="UP001431783"/>
    </source>
</evidence>
<dbReference type="AlphaFoldDB" id="A0AAW1UEJ5"/>
<comment type="caution">
    <text evidence="2">The sequence shown here is derived from an EMBL/GenBank/DDBJ whole genome shotgun (WGS) entry which is preliminary data.</text>
</comment>
<keyword evidence="3" id="KW-1185">Reference proteome</keyword>
<feature type="region of interest" description="Disordered" evidence="1">
    <location>
        <begin position="295"/>
        <end position="365"/>
    </location>
</feature>
<evidence type="ECO:0000313" key="2">
    <source>
        <dbReference type="EMBL" id="KAK9882057.1"/>
    </source>
</evidence>
<reference evidence="2 3" key="1">
    <citation type="submission" date="2023-03" db="EMBL/GenBank/DDBJ databases">
        <title>Genome insight into feeding habits of ladybird beetles.</title>
        <authorList>
            <person name="Li H.-S."/>
            <person name="Huang Y.-H."/>
            <person name="Pang H."/>
        </authorList>
    </citation>
    <scope>NUCLEOTIDE SEQUENCE [LARGE SCALE GENOMIC DNA]</scope>
    <source>
        <strain evidence="2">SYSU_2023b</strain>
        <tissue evidence="2">Whole body</tissue>
    </source>
</reference>
<dbReference type="EMBL" id="JARQZJ010000072">
    <property type="protein sequence ID" value="KAK9882057.1"/>
    <property type="molecule type" value="Genomic_DNA"/>
</dbReference>
<protein>
    <submittedName>
        <fullName evidence="2">Uncharacterized protein</fullName>
    </submittedName>
</protein>
<dbReference type="Gene3D" id="3.40.50.1460">
    <property type="match status" value="1"/>
</dbReference>
<proteinExistence type="predicted"/>
<gene>
    <name evidence="2" type="ORF">WA026_018907</name>
</gene>
<sequence length="365" mass="42326">MNAKVLEISRKISKNEVRQVKPSTELLPDEYDVLFDGKECVHIFVADEDLHIEYVEFLKTTNIEVPEENIHLMQSEEQIESILEEVSKDLNDTSALILLFWGYSLQDGKFILDDESHLPFYKMWTPFLATSDMSITNVKFGDIPKVFFFNVIKSEKVLDIDGVLYEAQGISPYQKPNEADLLIIYKHNKDKVESIGFIQELAELLKEHGKYEDLCSIVSIIDTQQYTRPIIISTLLKKFYMIPSQLRGHYLNFETNQEQIMSELQKIEEILNESQKEKQHRSPSFMRTIRKRFPSFRNKGTHNRETLKEGSSEKSKPSHENPTTELLKDKSPRPSASGEILFPRNSTGKIPAKKVSKVEPKRWIP</sequence>
<evidence type="ECO:0000256" key="1">
    <source>
        <dbReference type="SAM" id="MobiDB-lite"/>
    </source>
</evidence>
<dbReference type="InterPro" id="IPR029030">
    <property type="entry name" value="Caspase-like_dom_sf"/>
</dbReference>
<name>A0AAW1UEJ5_9CUCU</name>
<dbReference type="SUPFAM" id="SSF52129">
    <property type="entry name" value="Caspase-like"/>
    <property type="match status" value="1"/>
</dbReference>